<dbReference type="InterPro" id="IPR003726">
    <property type="entry name" value="HCY_dom"/>
</dbReference>
<sequence>MGLVDGLSTNPLLLDGGFGTTLEQLFRINISNTPLWSAQAILDYPDTVIEAHLAFLRAGAELISTSTYQCSYSTFARAGYTDTDARRIMSQSVYLANKAREIFREEQTRQGDPIRAVRIALSLGPFGASLSPAHEFDGIYPPPFGPRASSDDPEDAGGQNCNTFGHDEVAENESIQALMKFHLDRLLIFLEDQVAWSGIDYIAFETVPLTREIKAIRRAMGHLGEEMHARQGFSEKPWWISMVFPDGLYPETNQDGISRLRVADVVSAAVGNPTPAYPCPSGLGINCTQVEYLPQLVRQLENGLRNLGESEDFRGHTSTSSDQRTTIVKPFLVLYPNGGDVYDPINQVWVEGQKDGEENWARALQRCFEPSDVWSGCILGGCCRTTPRHISSLLSQIMLHRRNGNGLEQAHA</sequence>
<proteinExistence type="predicted"/>
<comment type="caution">
    <text evidence="8">The sequence shown here is derived from an EMBL/GenBank/DDBJ whole genome shotgun (WGS) entry which is preliminary data.</text>
</comment>
<evidence type="ECO:0000256" key="1">
    <source>
        <dbReference type="ARBA" id="ARBA00022603"/>
    </source>
</evidence>
<dbReference type="GO" id="GO:0008898">
    <property type="term" value="F:S-adenosylmethionine-homocysteine S-methyltransferase activity"/>
    <property type="evidence" value="ECO:0007669"/>
    <property type="project" value="TreeGrafter"/>
</dbReference>
<dbReference type="InterPro" id="IPR051486">
    <property type="entry name" value="Hcy_S-methyltransferase"/>
</dbReference>
<keyword evidence="4 5" id="KW-0862">Zinc</keyword>
<dbReference type="EMBL" id="MU805962">
    <property type="protein sequence ID" value="KAJ3844001.1"/>
    <property type="molecule type" value="Genomic_DNA"/>
</dbReference>
<evidence type="ECO:0000259" key="7">
    <source>
        <dbReference type="PROSITE" id="PS50970"/>
    </source>
</evidence>
<evidence type="ECO:0000256" key="5">
    <source>
        <dbReference type="PROSITE-ProRule" id="PRU00333"/>
    </source>
</evidence>
<dbReference type="SUPFAM" id="SSF82282">
    <property type="entry name" value="Homocysteine S-methyltransferase"/>
    <property type="match status" value="1"/>
</dbReference>
<organism evidence="8 9">
    <name type="scientific">Lentinula raphanica</name>
    <dbReference type="NCBI Taxonomy" id="153919"/>
    <lineage>
        <taxon>Eukaryota</taxon>
        <taxon>Fungi</taxon>
        <taxon>Dikarya</taxon>
        <taxon>Basidiomycota</taxon>
        <taxon>Agaricomycotina</taxon>
        <taxon>Agaricomycetes</taxon>
        <taxon>Agaricomycetidae</taxon>
        <taxon>Agaricales</taxon>
        <taxon>Marasmiineae</taxon>
        <taxon>Omphalotaceae</taxon>
        <taxon>Lentinula</taxon>
    </lineage>
</organism>
<dbReference type="GO" id="GO:0009086">
    <property type="term" value="P:methionine biosynthetic process"/>
    <property type="evidence" value="ECO:0007669"/>
    <property type="project" value="InterPro"/>
</dbReference>
<dbReference type="InterPro" id="IPR036589">
    <property type="entry name" value="HCY_dom_sf"/>
</dbReference>
<dbReference type="GO" id="GO:0032259">
    <property type="term" value="P:methylation"/>
    <property type="evidence" value="ECO:0007669"/>
    <property type="project" value="UniProtKB-KW"/>
</dbReference>
<name>A0AA38PJS6_9AGAR</name>
<dbReference type="Gene3D" id="3.20.20.330">
    <property type="entry name" value="Homocysteine-binding-like domain"/>
    <property type="match status" value="1"/>
</dbReference>
<feature type="domain" description="Hcy-binding" evidence="7">
    <location>
        <begin position="1"/>
        <end position="397"/>
    </location>
</feature>
<feature type="binding site" evidence="5">
    <location>
        <position position="383"/>
    </location>
    <ligand>
        <name>Zn(2+)</name>
        <dbReference type="ChEBI" id="CHEBI:29105"/>
    </ligand>
</feature>
<dbReference type="Pfam" id="PF02574">
    <property type="entry name" value="S-methyl_trans"/>
    <property type="match status" value="1"/>
</dbReference>
<evidence type="ECO:0000256" key="3">
    <source>
        <dbReference type="ARBA" id="ARBA00022723"/>
    </source>
</evidence>
<gene>
    <name evidence="8" type="ORF">F5878DRAFT_603109</name>
</gene>
<evidence type="ECO:0000256" key="4">
    <source>
        <dbReference type="ARBA" id="ARBA00022833"/>
    </source>
</evidence>
<keyword evidence="2 5" id="KW-0808">Transferase</keyword>
<feature type="region of interest" description="Disordered" evidence="6">
    <location>
        <begin position="142"/>
        <end position="165"/>
    </location>
</feature>
<feature type="binding site" evidence="5">
    <location>
        <position position="287"/>
    </location>
    <ligand>
        <name>Zn(2+)</name>
        <dbReference type="ChEBI" id="CHEBI:29105"/>
    </ligand>
</feature>
<protein>
    <submittedName>
        <fullName evidence="8">Homocysteine S-methyltransferase</fullName>
    </submittedName>
</protein>
<evidence type="ECO:0000256" key="2">
    <source>
        <dbReference type="ARBA" id="ARBA00022679"/>
    </source>
</evidence>
<keyword evidence="9" id="KW-1185">Reference proteome</keyword>
<dbReference type="AlphaFoldDB" id="A0AA38PJS6"/>
<reference evidence="8" key="1">
    <citation type="submission" date="2022-08" db="EMBL/GenBank/DDBJ databases">
        <authorList>
            <consortium name="DOE Joint Genome Institute"/>
            <person name="Min B."/>
            <person name="Riley R."/>
            <person name="Sierra-Patev S."/>
            <person name="Naranjo-Ortiz M."/>
            <person name="Looney B."/>
            <person name="Konkel Z."/>
            <person name="Slot J.C."/>
            <person name="Sakamoto Y."/>
            <person name="Steenwyk J.L."/>
            <person name="Rokas A."/>
            <person name="Carro J."/>
            <person name="Camarero S."/>
            <person name="Ferreira P."/>
            <person name="Molpeceres G."/>
            <person name="Ruiz-Duenas F.J."/>
            <person name="Serrano A."/>
            <person name="Henrissat B."/>
            <person name="Drula E."/>
            <person name="Hughes K.W."/>
            <person name="Mata J.L."/>
            <person name="Ishikawa N.K."/>
            <person name="Vargas-Isla R."/>
            <person name="Ushijima S."/>
            <person name="Smith C.A."/>
            <person name="Ahrendt S."/>
            <person name="Andreopoulos W."/>
            <person name="He G."/>
            <person name="Labutti K."/>
            <person name="Lipzen A."/>
            <person name="Ng V."/>
            <person name="Sandor L."/>
            <person name="Barry K."/>
            <person name="Martinez A.T."/>
            <person name="Xiao Y."/>
            <person name="Gibbons J.G."/>
            <person name="Terashima K."/>
            <person name="Hibbett D.S."/>
            <person name="Grigoriev I.V."/>
        </authorList>
    </citation>
    <scope>NUCLEOTIDE SEQUENCE</scope>
    <source>
        <strain evidence="8">TFB9207</strain>
    </source>
</reference>
<evidence type="ECO:0000313" key="9">
    <source>
        <dbReference type="Proteomes" id="UP001163846"/>
    </source>
</evidence>
<accession>A0AA38PJS6</accession>
<dbReference type="PROSITE" id="PS50970">
    <property type="entry name" value="HCY"/>
    <property type="match status" value="1"/>
</dbReference>
<evidence type="ECO:0000313" key="8">
    <source>
        <dbReference type="EMBL" id="KAJ3844001.1"/>
    </source>
</evidence>
<dbReference type="GO" id="GO:0033528">
    <property type="term" value="P:S-methylmethionine cycle"/>
    <property type="evidence" value="ECO:0007669"/>
    <property type="project" value="TreeGrafter"/>
</dbReference>
<evidence type="ECO:0000256" key="6">
    <source>
        <dbReference type="SAM" id="MobiDB-lite"/>
    </source>
</evidence>
<dbReference type="PANTHER" id="PTHR46015:SF1">
    <property type="entry name" value="HOMOCYSTEINE S-METHYLTRANSFERASE-LIKE ISOFORM 1"/>
    <property type="match status" value="1"/>
</dbReference>
<keyword evidence="3 5" id="KW-0479">Metal-binding</keyword>
<dbReference type="PANTHER" id="PTHR46015">
    <property type="entry name" value="ZGC:172121"/>
    <property type="match status" value="1"/>
</dbReference>
<keyword evidence="1 5" id="KW-0489">Methyltransferase</keyword>
<dbReference type="GO" id="GO:0008270">
    <property type="term" value="F:zinc ion binding"/>
    <property type="evidence" value="ECO:0007669"/>
    <property type="project" value="InterPro"/>
</dbReference>
<comment type="cofactor">
    <cofactor evidence="5">
        <name>Zn(2+)</name>
        <dbReference type="ChEBI" id="CHEBI:29105"/>
    </cofactor>
</comment>
<dbReference type="Proteomes" id="UP001163846">
    <property type="component" value="Unassembled WGS sequence"/>
</dbReference>
<feature type="binding site" evidence="5">
    <location>
        <position position="382"/>
    </location>
    <ligand>
        <name>Zn(2+)</name>
        <dbReference type="ChEBI" id="CHEBI:29105"/>
    </ligand>
</feature>